<keyword evidence="1" id="KW-0472">Membrane</keyword>
<protein>
    <submittedName>
        <fullName evidence="2">Uncharacterized protein</fullName>
    </submittedName>
</protein>
<organism evidence="2 3">
    <name type="scientific">candidate division WWE3 bacterium CG_4_9_14_3_um_filter_34_6</name>
    <dbReference type="NCBI Taxonomy" id="1975079"/>
    <lineage>
        <taxon>Bacteria</taxon>
        <taxon>Katanobacteria</taxon>
    </lineage>
</organism>
<keyword evidence="1" id="KW-1133">Transmembrane helix</keyword>
<dbReference type="AlphaFoldDB" id="A0A2M7X4R7"/>
<dbReference type="EMBL" id="PFWY01000043">
    <property type="protein sequence ID" value="PJA41109.1"/>
    <property type="molecule type" value="Genomic_DNA"/>
</dbReference>
<proteinExistence type="predicted"/>
<gene>
    <name evidence="2" type="ORF">CO178_00905</name>
</gene>
<comment type="caution">
    <text evidence="2">The sequence shown here is derived from an EMBL/GenBank/DDBJ whole genome shotgun (WGS) entry which is preliminary data.</text>
</comment>
<feature type="transmembrane region" description="Helical" evidence="1">
    <location>
        <begin position="46"/>
        <end position="62"/>
    </location>
</feature>
<sequence>MQINIIDPIFQTALFISFLIASIVLTGKRDNHLHEINHSHTNELKGIAVLLIIFSHIGYFLFSDHRFLYPLS</sequence>
<evidence type="ECO:0000313" key="3">
    <source>
        <dbReference type="Proteomes" id="UP000230683"/>
    </source>
</evidence>
<feature type="transmembrane region" description="Helical" evidence="1">
    <location>
        <begin position="6"/>
        <end position="25"/>
    </location>
</feature>
<name>A0A2M7X4R7_UNCKA</name>
<reference evidence="3" key="1">
    <citation type="submission" date="2017-09" db="EMBL/GenBank/DDBJ databases">
        <title>Depth-based differentiation of microbial function through sediment-hosted aquifers and enrichment of novel symbionts in the deep terrestrial subsurface.</title>
        <authorList>
            <person name="Probst A.J."/>
            <person name="Ladd B."/>
            <person name="Jarett J.K."/>
            <person name="Geller-Mcgrath D.E."/>
            <person name="Sieber C.M.K."/>
            <person name="Emerson J.B."/>
            <person name="Anantharaman K."/>
            <person name="Thomas B.C."/>
            <person name="Malmstrom R."/>
            <person name="Stieglmeier M."/>
            <person name="Klingl A."/>
            <person name="Woyke T."/>
            <person name="Ryan C.M."/>
            <person name="Banfield J.F."/>
        </authorList>
    </citation>
    <scope>NUCLEOTIDE SEQUENCE [LARGE SCALE GENOMIC DNA]</scope>
</reference>
<dbReference type="Proteomes" id="UP000230683">
    <property type="component" value="Unassembled WGS sequence"/>
</dbReference>
<evidence type="ECO:0000256" key="1">
    <source>
        <dbReference type="SAM" id="Phobius"/>
    </source>
</evidence>
<feature type="non-terminal residue" evidence="2">
    <location>
        <position position="72"/>
    </location>
</feature>
<evidence type="ECO:0000313" key="2">
    <source>
        <dbReference type="EMBL" id="PJA41109.1"/>
    </source>
</evidence>
<keyword evidence="1" id="KW-0812">Transmembrane</keyword>
<accession>A0A2M7X4R7</accession>